<sequence length="88" mass="9734">MTNRVFRFAFALFDTEPWLQLGQAPPPPVVPGPTQLDVNQRGLGNRLSVFPSRNALTVATALRGNRLSVFPSRNTLDAVDTRNILDTE</sequence>
<dbReference type="EMBL" id="LAZR01000153">
    <property type="protein sequence ID" value="KKN85959.1"/>
    <property type="molecule type" value="Genomic_DNA"/>
</dbReference>
<name>A0A0F9U327_9ZZZZ</name>
<accession>A0A0F9U327</accession>
<organism evidence="1">
    <name type="scientific">marine sediment metagenome</name>
    <dbReference type="NCBI Taxonomy" id="412755"/>
    <lineage>
        <taxon>unclassified sequences</taxon>
        <taxon>metagenomes</taxon>
        <taxon>ecological metagenomes</taxon>
    </lineage>
</organism>
<evidence type="ECO:0000313" key="1">
    <source>
        <dbReference type="EMBL" id="KKN85959.1"/>
    </source>
</evidence>
<proteinExistence type="predicted"/>
<reference evidence="1" key="1">
    <citation type="journal article" date="2015" name="Nature">
        <title>Complex archaea that bridge the gap between prokaryotes and eukaryotes.</title>
        <authorList>
            <person name="Spang A."/>
            <person name="Saw J.H."/>
            <person name="Jorgensen S.L."/>
            <person name="Zaremba-Niedzwiedzka K."/>
            <person name="Martijn J."/>
            <person name="Lind A.E."/>
            <person name="van Eijk R."/>
            <person name="Schleper C."/>
            <person name="Guy L."/>
            <person name="Ettema T.J."/>
        </authorList>
    </citation>
    <scope>NUCLEOTIDE SEQUENCE</scope>
</reference>
<dbReference type="AlphaFoldDB" id="A0A0F9U327"/>
<protein>
    <submittedName>
        <fullName evidence="1">Uncharacterized protein</fullName>
    </submittedName>
</protein>
<gene>
    <name evidence="1" type="ORF">LCGC14_0273710</name>
</gene>
<comment type="caution">
    <text evidence="1">The sequence shown here is derived from an EMBL/GenBank/DDBJ whole genome shotgun (WGS) entry which is preliminary data.</text>
</comment>